<evidence type="ECO:0000256" key="5">
    <source>
        <dbReference type="ARBA" id="ARBA00022842"/>
    </source>
</evidence>
<dbReference type="PANTHER" id="PTHR12318">
    <property type="entry name" value="TESTOSTERONE-REGULATED PROTEIN RP2"/>
    <property type="match status" value="1"/>
</dbReference>
<dbReference type="EMBL" id="CP098747">
    <property type="protein sequence ID" value="USG60144.1"/>
    <property type="molecule type" value="Genomic_DNA"/>
</dbReference>
<evidence type="ECO:0000313" key="9">
    <source>
        <dbReference type="EMBL" id="USG60144.1"/>
    </source>
</evidence>
<organism evidence="9 10">
    <name type="scientific">Sneathiella marina</name>
    <dbReference type="NCBI Taxonomy" id="2950108"/>
    <lineage>
        <taxon>Bacteria</taxon>
        <taxon>Pseudomonadati</taxon>
        <taxon>Pseudomonadota</taxon>
        <taxon>Alphaproteobacteria</taxon>
        <taxon>Sneathiellales</taxon>
        <taxon>Sneathiellaceae</taxon>
        <taxon>Sneathiella</taxon>
    </lineage>
</organism>
<dbReference type="PANTHER" id="PTHR12318:SF0">
    <property type="entry name" value="ACYL-COENZYME A DIPHOSPHATASE NUDT19"/>
    <property type="match status" value="1"/>
</dbReference>
<dbReference type="InterPro" id="IPR039121">
    <property type="entry name" value="NUDT19"/>
</dbReference>
<keyword evidence="5" id="KW-0460">Magnesium</keyword>
<dbReference type="Gene3D" id="3.90.79.10">
    <property type="entry name" value="Nucleoside Triphosphate Pyrophosphohydrolase"/>
    <property type="match status" value="1"/>
</dbReference>
<keyword evidence="4 9" id="KW-0378">Hydrolase</keyword>
<dbReference type="InterPro" id="IPR015797">
    <property type="entry name" value="NUDIX_hydrolase-like_dom_sf"/>
</dbReference>
<evidence type="ECO:0000256" key="4">
    <source>
        <dbReference type="ARBA" id="ARBA00022801"/>
    </source>
</evidence>
<accession>A0ABY4VZJ7</accession>
<evidence type="ECO:0000313" key="10">
    <source>
        <dbReference type="Proteomes" id="UP001056291"/>
    </source>
</evidence>
<evidence type="ECO:0000256" key="2">
    <source>
        <dbReference type="ARBA" id="ARBA00001946"/>
    </source>
</evidence>
<dbReference type="CDD" id="cd18870">
    <property type="entry name" value="NUDIX_AcylCoAdiphos_Nudt19"/>
    <property type="match status" value="1"/>
</dbReference>
<feature type="region of interest" description="Disordered" evidence="7">
    <location>
        <begin position="1"/>
        <end position="24"/>
    </location>
</feature>
<feature type="domain" description="Nudix hydrolase" evidence="8">
    <location>
        <begin position="21"/>
        <end position="213"/>
    </location>
</feature>
<dbReference type="Proteomes" id="UP001056291">
    <property type="component" value="Chromosome"/>
</dbReference>
<dbReference type="SUPFAM" id="SSF55811">
    <property type="entry name" value="Nudix"/>
    <property type="match status" value="1"/>
</dbReference>
<evidence type="ECO:0000259" key="8">
    <source>
        <dbReference type="PROSITE" id="PS51462"/>
    </source>
</evidence>
<evidence type="ECO:0000256" key="3">
    <source>
        <dbReference type="ARBA" id="ARBA00022723"/>
    </source>
</evidence>
<name>A0ABY4VZJ7_9PROT</name>
<reference evidence="9" key="1">
    <citation type="submission" date="2022-06" db="EMBL/GenBank/DDBJ databases">
        <title>Sneathiella actinostolidae sp. nov., isolated from a sea anemonein the Western Pacific Ocean.</title>
        <authorList>
            <person name="Wei M.J."/>
        </authorList>
    </citation>
    <scope>NUCLEOTIDE SEQUENCE</scope>
    <source>
        <strain evidence="9">PHK-P5</strain>
    </source>
</reference>
<proteinExistence type="predicted"/>
<dbReference type="GO" id="GO:0016787">
    <property type="term" value="F:hydrolase activity"/>
    <property type="evidence" value="ECO:0007669"/>
    <property type="project" value="UniProtKB-KW"/>
</dbReference>
<dbReference type="InterPro" id="IPR000086">
    <property type="entry name" value="NUDIX_hydrolase_dom"/>
</dbReference>
<keyword evidence="6" id="KW-0464">Manganese</keyword>
<feature type="compositionally biased region" description="Basic and acidic residues" evidence="7">
    <location>
        <begin position="1"/>
        <end position="14"/>
    </location>
</feature>
<comment type="cofactor">
    <cofactor evidence="1">
        <name>Mn(2+)</name>
        <dbReference type="ChEBI" id="CHEBI:29035"/>
    </cofactor>
</comment>
<evidence type="ECO:0000256" key="7">
    <source>
        <dbReference type="SAM" id="MobiDB-lite"/>
    </source>
</evidence>
<dbReference type="RefSeq" id="WP_251932951.1">
    <property type="nucleotide sequence ID" value="NZ_CP098747.1"/>
</dbReference>
<evidence type="ECO:0000256" key="1">
    <source>
        <dbReference type="ARBA" id="ARBA00001936"/>
    </source>
</evidence>
<dbReference type="PROSITE" id="PS51462">
    <property type="entry name" value="NUDIX"/>
    <property type="match status" value="1"/>
</dbReference>
<sequence length="239" mass="26455">MSTEKKRSVAESRTDGTSAPRPKDAATLILYRQSRNKTEILMGERSARHSFMPNTYVFPGGRVDASDSRIPAAKGLREDVLARLVRGGATPARAHALAVAAIRETFEETGLRLAASHAAPKRSRVQVWNEFGTLSCGPDLSKLDYIARAVTPPSRKKRFNTRFFVADAETLEGDLKGSGELLDLKWVTISEALDLDIPLITERVLGYADTFLKNKPEPIASMPVPMFQMRHGKRVFSEE</sequence>
<comment type="cofactor">
    <cofactor evidence="2">
        <name>Mg(2+)</name>
        <dbReference type="ChEBI" id="CHEBI:18420"/>
    </cofactor>
</comment>
<dbReference type="Pfam" id="PF00293">
    <property type="entry name" value="NUDIX"/>
    <property type="match status" value="1"/>
</dbReference>
<evidence type="ECO:0000256" key="6">
    <source>
        <dbReference type="ARBA" id="ARBA00023211"/>
    </source>
</evidence>
<keyword evidence="3" id="KW-0479">Metal-binding</keyword>
<gene>
    <name evidence="9" type="ORF">NBZ79_13260</name>
</gene>
<protein>
    <submittedName>
        <fullName evidence="9">NUDIX hydrolase</fullName>
    </submittedName>
</protein>
<keyword evidence="10" id="KW-1185">Reference proteome</keyword>